<evidence type="ECO:0000256" key="1">
    <source>
        <dbReference type="ARBA" id="ARBA00022679"/>
    </source>
</evidence>
<dbReference type="SUPFAM" id="SSF55729">
    <property type="entry name" value="Acyl-CoA N-acyltransferases (Nat)"/>
    <property type="match status" value="1"/>
</dbReference>
<keyword evidence="1 4" id="KW-0808">Transferase</keyword>
<name>A0ABW2PPV8_9BACL</name>
<dbReference type="PANTHER" id="PTHR43420:SF44">
    <property type="entry name" value="ACETYLTRANSFERASE YPEA"/>
    <property type="match status" value="1"/>
</dbReference>
<organism evidence="4 5">
    <name type="scientific">Scopulibacillus cellulosilyticus</name>
    <dbReference type="NCBI Taxonomy" id="2665665"/>
    <lineage>
        <taxon>Bacteria</taxon>
        <taxon>Bacillati</taxon>
        <taxon>Bacillota</taxon>
        <taxon>Bacilli</taxon>
        <taxon>Bacillales</taxon>
        <taxon>Sporolactobacillaceae</taxon>
        <taxon>Scopulibacillus</taxon>
    </lineage>
</organism>
<dbReference type="Gene3D" id="3.40.630.30">
    <property type="match status" value="1"/>
</dbReference>
<protein>
    <submittedName>
        <fullName evidence="4">GNAT family N-acetyltransferase</fullName>
        <ecNumber evidence="4">2.3.-.-</ecNumber>
    </submittedName>
</protein>
<feature type="domain" description="N-acetyltransferase" evidence="3">
    <location>
        <begin position="1"/>
        <end position="168"/>
    </location>
</feature>
<dbReference type="RefSeq" id="WP_380962449.1">
    <property type="nucleotide sequence ID" value="NZ_JBHTCO010000001.1"/>
</dbReference>
<dbReference type="Pfam" id="PF13420">
    <property type="entry name" value="Acetyltransf_4"/>
    <property type="match status" value="1"/>
</dbReference>
<comment type="caution">
    <text evidence="4">The sequence shown here is derived from an EMBL/GenBank/DDBJ whole genome shotgun (WGS) entry which is preliminary data.</text>
</comment>
<evidence type="ECO:0000256" key="2">
    <source>
        <dbReference type="ARBA" id="ARBA00023315"/>
    </source>
</evidence>
<dbReference type="CDD" id="cd04301">
    <property type="entry name" value="NAT_SF"/>
    <property type="match status" value="1"/>
</dbReference>
<gene>
    <name evidence="4" type="ORF">ACFQRG_00295</name>
</gene>
<dbReference type="GO" id="GO:0016746">
    <property type="term" value="F:acyltransferase activity"/>
    <property type="evidence" value="ECO:0007669"/>
    <property type="project" value="UniProtKB-KW"/>
</dbReference>
<dbReference type="EMBL" id="JBHTCO010000001">
    <property type="protein sequence ID" value="MFC7391449.1"/>
    <property type="molecule type" value="Genomic_DNA"/>
</dbReference>
<sequence length="168" mass="19454">MEIRRLTPKDAENYWRIRLEALKRNPEAFSTSYEDAIKKENPVKQYIKSFQSEDTFTLGAFENEQMIGVITLLLEKTVKLRHKANIAAMYVSAEKRREGIGKALMKEAIKKAKSFKYIEQINLSVVSSNKIAKGIYLSMGFKVFGTEMRALKHNGDYFDEDLMVLFLR</sequence>
<dbReference type="InterPro" id="IPR050680">
    <property type="entry name" value="YpeA/RimI_acetyltransf"/>
</dbReference>
<dbReference type="Proteomes" id="UP001596505">
    <property type="component" value="Unassembled WGS sequence"/>
</dbReference>
<dbReference type="PANTHER" id="PTHR43420">
    <property type="entry name" value="ACETYLTRANSFERASE"/>
    <property type="match status" value="1"/>
</dbReference>
<accession>A0ABW2PPV8</accession>
<proteinExistence type="predicted"/>
<keyword evidence="5" id="KW-1185">Reference proteome</keyword>
<evidence type="ECO:0000313" key="4">
    <source>
        <dbReference type="EMBL" id="MFC7391449.1"/>
    </source>
</evidence>
<reference evidence="5" key="1">
    <citation type="journal article" date="2019" name="Int. J. Syst. Evol. Microbiol.">
        <title>The Global Catalogue of Microorganisms (GCM) 10K type strain sequencing project: providing services to taxonomists for standard genome sequencing and annotation.</title>
        <authorList>
            <consortium name="The Broad Institute Genomics Platform"/>
            <consortium name="The Broad Institute Genome Sequencing Center for Infectious Disease"/>
            <person name="Wu L."/>
            <person name="Ma J."/>
        </authorList>
    </citation>
    <scope>NUCLEOTIDE SEQUENCE [LARGE SCALE GENOMIC DNA]</scope>
    <source>
        <strain evidence="5">CGMCC 1.16305</strain>
    </source>
</reference>
<dbReference type="PROSITE" id="PS51186">
    <property type="entry name" value="GNAT"/>
    <property type="match status" value="1"/>
</dbReference>
<dbReference type="InterPro" id="IPR000182">
    <property type="entry name" value="GNAT_dom"/>
</dbReference>
<evidence type="ECO:0000259" key="3">
    <source>
        <dbReference type="PROSITE" id="PS51186"/>
    </source>
</evidence>
<dbReference type="EC" id="2.3.-.-" evidence="4"/>
<dbReference type="InterPro" id="IPR016181">
    <property type="entry name" value="Acyl_CoA_acyltransferase"/>
</dbReference>
<keyword evidence="2 4" id="KW-0012">Acyltransferase</keyword>
<evidence type="ECO:0000313" key="5">
    <source>
        <dbReference type="Proteomes" id="UP001596505"/>
    </source>
</evidence>